<protein>
    <submittedName>
        <fullName evidence="1">Uncharacterized protein</fullName>
    </submittedName>
</protein>
<accession>A0A645F016</accession>
<proteinExistence type="predicted"/>
<reference evidence="1" key="1">
    <citation type="submission" date="2019-08" db="EMBL/GenBank/DDBJ databases">
        <authorList>
            <person name="Kucharzyk K."/>
            <person name="Murdoch R.W."/>
            <person name="Higgins S."/>
            <person name="Loffler F."/>
        </authorList>
    </citation>
    <scope>NUCLEOTIDE SEQUENCE</scope>
</reference>
<gene>
    <name evidence="1" type="ORF">SDC9_153238</name>
</gene>
<sequence length="75" mass="8660">MQYLELPRSLATGDFIKFVHEKMTLPDGMKIRYTFSGSVYFERMKNLALYSTNRSEIKDRVAQTGLTDVYNGCLV</sequence>
<evidence type="ECO:0000313" key="1">
    <source>
        <dbReference type="EMBL" id="MPN05984.1"/>
    </source>
</evidence>
<dbReference type="EMBL" id="VSSQ01051869">
    <property type="protein sequence ID" value="MPN05984.1"/>
    <property type="molecule type" value="Genomic_DNA"/>
</dbReference>
<comment type="caution">
    <text evidence="1">The sequence shown here is derived from an EMBL/GenBank/DDBJ whole genome shotgun (WGS) entry which is preliminary data.</text>
</comment>
<dbReference type="AlphaFoldDB" id="A0A645F016"/>
<organism evidence="1">
    <name type="scientific">bioreactor metagenome</name>
    <dbReference type="NCBI Taxonomy" id="1076179"/>
    <lineage>
        <taxon>unclassified sequences</taxon>
        <taxon>metagenomes</taxon>
        <taxon>ecological metagenomes</taxon>
    </lineage>
</organism>
<name>A0A645F016_9ZZZZ</name>